<comment type="caution">
    <text evidence="2">The sequence shown here is derived from an EMBL/GenBank/DDBJ whole genome shotgun (WGS) entry which is preliminary data.</text>
</comment>
<gene>
    <name evidence="2" type="ORF">RB653_008755</name>
</gene>
<reference evidence="2 3" key="1">
    <citation type="submission" date="2023-11" db="EMBL/GenBank/DDBJ databases">
        <title>Dfirmibasis_genome.</title>
        <authorList>
            <person name="Edelbroek B."/>
            <person name="Kjellin J."/>
            <person name="Jerlstrom-Hultqvist J."/>
            <person name="Soderbom F."/>
        </authorList>
    </citation>
    <scope>NUCLEOTIDE SEQUENCE [LARGE SCALE GENOMIC DNA]</scope>
    <source>
        <strain evidence="2 3">TNS-C-14</strain>
    </source>
</reference>
<evidence type="ECO:0008006" key="4">
    <source>
        <dbReference type="Google" id="ProtNLM"/>
    </source>
</evidence>
<dbReference type="Proteomes" id="UP001344447">
    <property type="component" value="Unassembled WGS sequence"/>
</dbReference>
<proteinExistence type="predicted"/>
<evidence type="ECO:0000313" key="3">
    <source>
        <dbReference type="Proteomes" id="UP001344447"/>
    </source>
</evidence>
<keyword evidence="3" id="KW-1185">Reference proteome</keyword>
<dbReference type="InterPro" id="IPR051251">
    <property type="entry name" value="STK_FNIP-Repeat"/>
</dbReference>
<dbReference type="AlphaFoldDB" id="A0AAN7YRT6"/>
<evidence type="ECO:0000256" key="1">
    <source>
        <dbReference type="ARBA" id="ARBA00022737"/>
    </source>
</evidence>
<evidence type="ECO:0000313" key="2">
    <source>
        <dbReference type="EMBL" id="KAK5579076.1"/>
    </source>
</evidence>
<sequence>MVIHYNYFRIENNNNYDLDNSNKLFFKLWRNVIVRNEILENIKKFKAFENSSIVYVNDSYAEDEKRFFLKKVKIIGNSSKDIIEKLSYLPHTVEELTIEYKTYQHLPISKKENTFFIQPFIKTLILESHILNPMVPFNFIPPTIKRLKLPNYFNHPLKIKTYNNNNTTTNNNNIGYQSIFPKNSCLEFIDFGYTFNKKLSDLPKTLKSIKLSRDFNLKLKKNSIPNNVREIEFKENYSKLIPYNSLPPYVKVSSTTSTNKTLQINKAHEKLFIPHWISKLILGERFKVELLPDLTYLNIRYISLNCKGFSDLSNLSRCKSIKTLKFGENFSQAISIKDLPPKLYSLFLPKSFYQTITNSLLPRCLGYLYLKSDNIDIEFPLGRRSLIIYISKNNQTIINKIKENPKLIGDSVIHLF</sequence>
<dbReference type="PANTHER" id="PTHR32134:SF86">
    <property type="entry name" value="FNIP REPEAT-CONTAINING PROTEIN"/>
    <property type="match status" value="1"/>
</dbReference>
<dbReference type="Pfam" id="PF05725">
    <property type="entry name" value="FNIP"/>
    <property type="match status" value="2"/>
</dbReference>
<dbReference type="PANTHER" id="PTHR32134">
    <property type="entry name" value="FNIP REPEAT-CONTAINING PROTEIN"/>
    <property type="match status" value="1"/>
</dbReference>
<organism evidence="2 3">
    <name type="scientific">Dictyostelium firmibasis</name>
    <dbReference type="NCBI Taxonomy" id="79012"/>
    <lineage>
        <taxon>Eukaryota</taxon>
        <taxon>Amoebozoa</taxon>
        <taxon>Evosea</taxon>
        <taxon>Eumycetozoa</taxon>
        <taxon>Dictyostelia</taxon>
        <taxon>Dictyosteliales</taxon>
        <taxon>Dictyosteliaceae</taxon>
        <taxon>Dictyostelium</taxon>
    </lineage>
</organism>
<protein>
    <recommendedName>
        <fullName evidence="4">FNIP repeat-containing protein</fullName>
    </recommendedName>
</protein>
<dbReference type="InterPro" id="IPR008615">
    <property type="entry name" value="FNIP"/>
</dbReference>
<accession>A0AAN7YRT6</accession>
<dbReference type="EMBL" id="JAVFKY010000003">
    <property type="protein sequence ID" value="KAK5579076.1"/>
    <property type="molecule type" value="Genomic_DNA"/>
</dbReference>
<keyword evidence="1" id="KW-0677">Repeat</keyword>
<name>A0AAN7YRT6_9MYCE</name>